<gene>
    <name evidence="2" type="ORF">AK812_SmicGene8592</name>
</gene>
<organism evidence="2 3">
    <name type="scientific">Symbiodinium microadriaticum</name>
    <name type="common">Dinoflagellate</name>
    <name type="synonym">Zooxanthella microadriatica</name>
    <dbReference type="NCBI Taxonomy" id="2951"/>
    <lineage>
        <taxon>Eukaryota</taxon>
        <taxon>Sar</taxon>
        <taxon>Alveolata</taxon>
        <taxon>Dinophyceae</taxon>
        <taxon>Suessiales</taxon>
        <taxon>Symbiodiniaceae</taxon>
        <taxon>Symbiodinium</taxon>
    </lineage>
</organism>
<feature type="domain" description="OTU" evidence="1">
    <location>
        <begin position="255"/>
        <end position="284"/>
    </location>
</feature>
<dbReference type="SUPFAM" id="SSF54001">
    <property type="entry name" value="Cysteine proteinases"/>
    <property type="match status" value="1"/>
</dbReference>
<comment type="caution">
    <text evidence="2">The sequence shown here is derived from an EMBL/GenBank/DDBJ whole genome shotgun (WGS) entry which is preliminary data.</text>
</comment>
<proteinExistence type="predicted"/>
<reference evidence="2 3" key="1">
    <citation type="submission" date="2016-02" db="EMBL/GenBank/DDBJ databases">
        <title>Genome analysis of coral dinoflagellate symbionts highlights evolutionary adaptations to a symbiotic lifestyle.</title>
        <authorList>
            <person name="Aranda M."/>
            <person name="Li Y."/>
            <person name="Liew Y.J."/>
            <person name="Baumgarten S."/>
            <person name="Simakov O."/>
            <person name="Wilson M."/>
            <person name="Piel J."/>
            <person name="Ashoor H."/>
            <person name="Bougouffa S."/>
            <person name="Bajic V.B."/>
            <person name="Ryu T."/>
            <person name="Ravasi T."/>
            <person name="Bayer T."/>
            <person name="Micklem G."/>
            <person name="Kim H."/>
            <person name="Bhak J."/>
            <person name="Lajeunesse T.C."/>
            <person name="Voolstra C.R."/>
        </authorList>
    </citation>
    <scope>NUCLEOTIDE SEQUENCE [LARGE SCALE GENOMIC DNA]</scope>
    <source>
        <strain evidence="2 3">CCMP2467</strain>
    </source>
</reference>
<dbReference type="PROSITE" id="PS50802">
    <property type="entry name" value="OTU"/>
    <property type="match status" value="1"/>
</dbReference>
<dbReference type="Gene3D" id="3.90.70.80">
    <property type="match status" value="1"/>
</dbReference>
<dbReference type="InterPro" id="IPR003323">
    <property type="entry name" value="OTU_dom"/>
</dbReference>
<keyword evidence="3" id="KW-1185">Reference proteome</keyword>
<accession>A0A1Q9EKL1</accession>
<dbReference type="EMBL" id="LSRX01000128">
    <property type="protein sequence ID" value="OLQ07937.1"/>
    <property type="molecule type" value="Genomic_DNA"/>
</dbReference>
<sequence length="284" mass="32112">MSRRSQPLHVDDIATANLCFHGARTAKSPPRAECWLKVRGRKKQTQDWKKVSFAYVDARSNKKLASLACEFLVFNGAADEAPVKLKFRYEEIALLDDVAKFLRPAVLEVQSAEEIRRLKDEREYRTFKSVANLRGELVFAAQFGEQRPGLAKKAERAALSKRINSVKEAAAWHECFGYPRIDLSQMLRTLQPPIRRSSCADIRSPVSDFRGLGINSPTLLETFEEQVKKDHLQSTGGWRTCVQQQDEAALAELGLKLRHVEGDGGCLFRAVADQLGWEDHATWQ</sequence>
<dbReference type="AlphaFoldDB" id="A0A1Q9EKL1"/>
<dbReference type="OrthoDB" id="419604at2759"/>
<dbReference type="Proteomes" id="UP000186817">
    <property type="component" value="Unassembled WGS sequence"/>
</dbReference>
<dbReference type="InterPro" id="IPR038765">
    <property type="entry name" value="Papain-like_cys_pep_sf"/>
</dbReference>
<evidence type="ECO:0000259" key="1">
    <source>
        <dbReference type="PROSITE" id="PS50802"/>
    </source>
</evidence>
<protein>
    <recommendedName>
        <fullName evidence="1">OTU domain-containing protein</fullName>
    </recommendedName>
</protein>
<evidence type="ECO:0000313" key="3">
    <source>
        <dbReference type="Proteomes" id="UP000186817"/>
    </source>
</evidence>
<evidence type="ECO:0000313" key="2">
    <source>
        <dbReference type="EMBL" id="OLQ07937.1"/>
    </source>
</evidence>
<name>A0A1Q9EKL1_SYMMI</name>